<feature type="region of interest" description="Disordered" evidence="1">
    <location>
        <begin position="132"/>
        <end position="181"/>
    </location>
</feature>
<dbReference type="OMA" id="PNINMKD"/>
<feature type="compositionally biased region" description="Low complexity" evidence="1">
    <location>
        <begin position="133"/>
        <end position="149"/>
    </location>
</feature>
<dbReference type="eggNOG" id="ENOG502RQED">
    <property type="taxonomic scope" value="Eukaryota"/>
</dbReference>
<accession>G8YSG8</accession>
<reference evidence="2" key="1">
    <citation type="submission" date="2011-10" db="EMBL/GenBank/DDBJ databases">
        <authorList>
            <person name="Genoscope - CEA"/>
        </authorList>
    </citation>
    <scope>NUCLEOTIDE SEQUENCE</scope>
</reference>
<dbReference type="STRING" id="559304.G8YSG8"/>
<evidence type="ECO:0000256" key="1">
    <source>
        <dbReference type="SAM" id="MobiDB-lite"/>
    </source>
</evidence>
<dbReference type="InParanoid" id="G8YSG8"/>
<organism evidence="2 4">
    <name type="scientific">Pichia sorbitophila (strain ATCC MYA-4447 / BCRC 22081 / CBS 7064 / NBRC 10061 / NRRL Y-12695)</name>
    <name type="common">Hybrid yeast</name>
    <dbReference type="NCBI Taxonomy" id="559304"/>
    <lineage>
        <taxon>Eukaryota</taxon>
        <taxon>Fungi</taxon>
        <taxon>Dikarya</taxon>
        <taxon>Ascomycota</taxon>
        <taxon>Saccharomycotina</taxon>
        <taxon>Pichiomycetes</taxon>
        <taxon>Debaryomycetaceae</taxon>
        <taxon>Millerozyma</taxon>
    </lineage>
</organism>
<dbReference type="OrthoDB" id="4096135at2759"/>
<dbReference type="EMBL" id="FO082057">
    <property type="protein sequence ID" value="CCE78505.1"/>
    <property type="molecule type" value="Genomic_DNA"/>
</dbReference>
<proteinExistence type="predicted"/>
<sequence>MDSFQHYNFNDIFWPVENSPNDSHVTTFTDTAIPENLYEPEFLNPSSEFGTKEPLKLTYYNSDKEIMKKMMVIDPCDMERSSHMSQKVSVNTPDGVQVTGNSYIGKPSTPTKFTEYDDLFDSLIKNDIEKNSSTKTSISSQSPLSLAQPYTPRINESRNLSTSSSSLSQAANYKENSKNGQVPEYETGKIYVYSIGSEKPFSDLGSLRLHNTSCMNPKTVLKSVKKTIDDEFKVHSKYVTDFESQKNRKTVTPPKSPPKKQHKRNNPGADSVEWKPLSIFTAYTDIKSEAIENTDYFDNIPSSSCFGRLNMRVKRAWTRGPNKNKTKKKKLSI</sequence>
<gene>
    <name evidence="2" type="primary">Piso0_001130</name>
    <name evidence="2" type="ORF">GNLVRS01_PISO0C11552g</name>
    <name evidence="3" type="ORF">GNLVRS01_PISO0D11619g</name>
</gene>
<evidence type="ECO:0000313" key="3">
    <source>
        <dbReference type="EMBL" id="CCE79091.1"/>
    </source>
</evidence>
<evidence type="ECO:0000313" key="4">
    <source>
        <dbReference type="Proteomes" id="UP000005222"/>
    </source>
</evidence>
<reference evidence="4" key="2">
    <citation type="journal article" date="2012" name="G3 (Bethesda)">
        <title>Pichia sorbitophila, an interspecies yeast hybrid reveals early steps of genome resolution following polyploidization.</title>
        <authorList>
            <person name="Leh Louis V."/>
            <person name="Despons L."/>
            <person name="Friedrich A."/>
            <person name="Martin T."/>
            <person name="Durrens P."/>
            <person name="Casaregola S."/>
            <person name="Neuveglise C."/>
            <person name="Fairhead C."/>
            <person name="Marck C."/>
            <person name="Cruz J.A."/>
            <person name="Straub M.L."/>
            <person name="Kugler V."/>
            <person name="Sacerdot C."/>
            <person name="Uzunov Z."/>
            <person name="Thierry A."/>
            <person name="Weiss S."/>
            <person name="Bleykasten C."/>
            <person name="De Montigny J."/>
            <person name="Jacques N."/>
            <person name="Jung P."/>
            <person name="Lemaire M."/>
            <person name="Mallet S."/>
            <person name="Morel G."/>
            <person name="Richard G.F."/>
            <person name="Sarkar A."/>
            <person name="Savel G."/>
            <person name="Schacherer J."/>
            <person name="Seret M.L."/>
            <person name="Talla E."/>
            <person name="Samson G."/>
            <person name="Jubin C."/>
            <person name="Poulain J."/>
            <person name="Vacherie B."/>
            <person name="Barbe V."/>
            <person name="Pelletier E."/>
            <person name="Sherman D.J."/>
            <person name="Westhof E."/>
            <person name="Weissenbach J."/>
            <person name="Baret P.V."/>
            <person name="Wincker P."/>
            <person name="Gaillardin C."/>
            <person name="Dujon B."/>
            <person name="Souciet J.L."/>
        </authorList>
    </citation>
    <scope>NUCLEOTIDE SEQUENCE [LARGE SCALE GENOMIC DNA]</scope>
    <source>
        <strain evidence="4">ATCC MYA-4447 / BCRC 22081 / CBS 7064 / NBRC 10061 / NRRL Y-12695</strain>
    </source>
</reference>
<keyword evidence="4" id="KW-1185">Reference proteome</keyword>
<evidence type="ECO:0000313" key="2">
    <source>
        <dbReference type="EMBL" id="CCE78505.1"/>
    </source>
</evidence>
<dbReference type="EMBL" id="FO082056">
    <property type="protein sequence ID" value="CCE79091.1"/>
    <property type="molecule type" value="Genomic_DNA"/>
</dbReference>
<dbReference type="Proteomes" id="UP000005222">
    <property type="component" value="Chromosome D"/>
</dbReference>
<feature type="region of interest" description="Disordered" evidence="1">
    <location>
        <begin position="243"/>
        <end position="271"/>
    </location>
</feature>
<dbReference type="AlphaFoldDB" id="G8YSG8"/>
<dbReference type="Proteomes" id="UP000005222">
    <property type="component" value="Chromosome C"/>
</dbReference>
<name>G8YSG8_PICSO</name>
<protein>
    <submittedName>
        <fullName evidence="2">Piso0_001130 protein</fullName>
    </submittedName>
</protein>
<dbReference type="HOGENOM" id="CLU_834486_0_0_1"/>